<keyword evidence="1 6" id="KW-0645">Protease</keyword>
<accession>A0A9N9GQ66</accession>
<dbReference type="Pfam" id="PF01435">
    <property type="entry name" value="Peptidase_M48"/>
    <property type="match status" value="1"/>
</dbReference>
<dbReference type="AlphaFoldDB" id="A0A9N9GQ66"/>
<keyword evidence="7" id="KW-0472">Membrane</keyword>
<evidence type="ECO:0000259" key="8">
    <source>
        <dbReference type="Pfam" id="PF01435"/>
    </source>
</evidence>
<dbReference type="InterPro" id="IPR001915">
    <property type="entry name" value="Peptidase_M48"/>
</dbReference>
<comment type="cofactor">
    <cofactor evidence="6">
        <name>Zn(2+)</name>
        <dbReference type="ChEBI" id="CHEBI:29105"/>
    </cofactor>
    <text evidence="6">Binds 1 zinc ion per subunit.</text>
</comment>
<evidence type="ECO:0000256" key="7">
    <source>
        <dbReference type="SAM" id="Phobius"/>
    </source>
</evidence>
<evidence type="ECO:0000313" key="10">
    <source>
        <dbReference type="Proteomes" id="UP000789570"/>
    </source>
</evidence>
<dbReference type="EMBL" id="CAJVPQ010003344">
    <property type="protein sequence ID" value="CAG8625420.1"/>
    <property type="molecule type" value="Genomic_DNA"/>
</dbReference>
<comment type="similarity">
    <text evidence="6">Belongs to the peptidase M48 family.</text>
</comment>
<dbReference type="Proteomes" id="UP000789570">
    <property type="component" value="Unassembled WGS sequence"/>
</dbReference>
<keyword evidence="7" id="KW-1133">Transmembrane helix</keyword>
<keyword evidence="5 6" id="KW-0482">Metalloprotease</keyword>
<dbReference type="GO" id="GO:0034982">
    <property type="term" value="P:mitochondrial protein processing"/>
    <property type="evidence" value="ECO:0007669"/>
    <property type="project" value="TreeGrafter"/>
</dbReference>
<dbReference type="GO" id="GO:0005743">
    <property type="term" value="C:mitochondrial inner membrane"/>
    <property type="evidence" value="ECO:0007669"/>
    <property type="project" value="TreeGrafter"/>
</dbReference>
<sequence length="409" mass="47635">MELSDIAEEILKETNDLLGKIQDITNEADNNNEEFIDILTISKIFNIEESADFKKPTISLTTRNFNKCIMHNPMCTLMRHIYRQSLPRKLISKMYISRNIQIYNNRAQLSERPPQVPSYPKYERFRTAVPFYHKQIFWVYTSAVGGLGGIYYASHLETVPITNRRRFIDVTPKQEEKLAQQAYHEIMTQYGNKILPSWDNRTRFVRKVDQQIVRVSGMQDLKWEFYVIDSKEKNAFVLPGGKVFVFTGILPIVKNEDGLAAVLGHEIGHQVARHSAEKLSFLKIVILAQLFLSIFIDPGFLARLFMEFGLMLPFSRKCEIEADYIGLLLMSQACYDPREASKIWERMSVAQKGSPPQFLSTHPAHESRIRKIKEWMPEALQKRAASDCVHEYAGFMDTTQHFRKQWVRW</sequence>
<protein>
    <submittedName>
        <fullName evidence="9">5094_t:CDS:1</fullName>
    </submittedName>
</protein>
<dbReference type="CDD" id="cd07331">
    <property type="entry name" value="M48C_Oma1_like"/>
    <property type="match status" value="1"/>
</dbReference>
<dbReference type="GO" id="GO:0006515">
    <property type="term" value="P:protein quality control for misfolded or incompletely synthesized proteins"/>
    <property type="evidence" value="ECO:0007669"/>
    <property type="project" value="TreeGrafter"/>
</dbReference>
<keyword evidence="4 6" id="KW-0862">Zinc</keyword>
<organism evidence="9 10">
    <name type="scientific">Funneliformis caledonium</name>
    <dbReference type="NCBI Taxonomy" id="1117310"/>
    <lineage>
        <taxon>Eukaryota</taxon>
        <taxon>Fungi</taxon>
        <taxon>Fungi incertae sedis</taxon>
        <taxon>Mucoromycota</taxon>
        <taxon>Glomeromycotina</taxon>
        <taxon>Glomeromycetes</taxon>
        <taxon>Glomerales</taxon>
        <taxon>Glomeraceae</taxon>
        <taxon>Funneliformis</taxon>
    </lineage>
</organism>
<dbReference type="GO" id="GO:0004222">
    <property type="term" value="F:metalloendopeptidase activity"/>
    <property type="evidence" value="ECO:0007669"/>
    <property type="project" value="InterPro"/>
</dbReference>
<dbReference type="OrthoDB" id="7464992at2759"/>
<proteinExistence type="inferred from homology"/>
<comment type="caution">
    <text evidence="9">The sequence shown here is derived from an EMBL/GenBank/DDBJ whole genome shotgun (WGS) entry which is preliminary data.</text>
</comment>
<evidence type="ECO:0000256" key="4">
    <source>
        <dbReference type="ARBA" id="ARBA00022833"/>
    </source>
</evidence>
<keyword evidence="7" id="KW-0812">Transmembrane</keyword>
<keyword evidence="2" id="KW-0479">Metal-binding</keyword>
<feature type="transmembrane region" description="Helical" evidence="7">
    <location>
        <begin position="281"/>
        <end position="306"/>
    </location>
</feature>
<dbReference type="GO" id="GO:0046872">
    <property type="term" value="F:metal ion binding"/>
    <property type="evidence" value="ECO:0007669"/>
    <property type="project" value="UniProtKB-KW"/>
</dbReference>
<evidence type="ECO:0000313" key="9">
    <source>
        <dbReference type="EMBL" id="CAG8625420.1"/>
    </source>
</evidence>
<evidence type="ECO:0000256" key="3">
    <source>
        <dbReference type="ARBA" id="ARBA00022801"/>
    </source>
</evidence>
<keyword evidence="10" id="KW-1185">Reference proteome</keyword>
<dbReference type="Gene3D" id="3.30.2010.10">
    <property type="entry name" value="Metalloproteases ('zincins'), catalytic domain"/>
    <property type="match status" value="1"/>
</dbReference>
<keyword evidence="3 6" id="KW-0378">Hydrolase</keyword>
<name>A0A9N9GQ66_9GLOM</name>
<dbReference type="InterPro" id="IPR051156">
    <property type="entry name" value="Mito/Outer_Membr_Metalloprot"/>
</dbReference>
<gene>
    <name evidence="9" type="ORF">FCALED_LOCUS9775</name>
</gene>
<evidence type="ECO:0000256" key="6">
    <source>
        <dbReference type="RuleBase" id="RU003983"/>
    </source>
</evidence>
<evidence type="ECO:0000256" key="5">
    <source>
        <dbReference type="ARBA" id="ARBA00023049"/>
    </source>
</evidence>
<evidence type="ECO:0000256" key="2">
    <source>
        <dbReference type="ARBA" id="ARBA00022723"/>
    </source>
</evidence>
<evidence type="ECO:0000256" key="1">
    <source>
        <dbReference type="ARBA" id="ARBA00022670"/>
    </source>
</evidence>
<dbReference type="PANTHER" id="PTHR22726:SF1">
    <property type="entry name" value="METALLOENDOPEPTIDASE OMA1, MITOCHONDRIAL"/>
    <property type="match status" value="1"/>
</dbReference>
<dbReference type="PANTHER" id="PTHR22726">
    <property type="entry name" value="METALLOENDOPEPTIDASE OMA1"/>
    <property type="match status" value="1"/>
</dbReference>
<reference evidence="9" key="1">
    <citation type="submission" date="2021-06" db="EMBL/GenBank/DDBJ databases">
        <authorList>
            <person name="Kallberg Y."/>
            <person name="Tangrot J."/>
            <person name="Rosling A."/>
        </authorList>
    </citation>
    <scope>NUCLEOTIDE SEQUENCE</scope>
    <source>
        <strain evidence="9">UK204</strain>
    </source>
</reference>
<feature type="domain" description="Peptidase M48" evidence="8">
    <location>
        <begin position="204"/>
        <end position="375"/>
    </location>
</feature>